<keyword evidence="1 5" id="KW-1003">Cell membrane</keyword>
<organism evidence="6 7">
    <name type="scientific">Aureimonas jatrophae</name>
    <dbReference type="NCBI Taxonomy" id="1166073"/>
    <lineage>
        <taxon>Bacteria</taxon>
        <taxon>Pseudomonadati</taxon>
        <taxon>Pseudomonadota</taxon>
        <taxon>Alphaproteobacteria</taxon>
        <taxon>Hyphomicrobiales</taxon>
        <taxon>Aurantimonadaceae</taxon>
        <taxon>Aureimonas</taxon>
    </lineage>
</organism>
<keyword evidence="7" id="KW-1185">Reference proteome</keyword>
<evidence type="ECO:0000256" key="1">
    <source>
        <dbReference type="ARBA" id="ARBA00022475"/>
    </source>
</evidence>
<evidence type="ECO:0000313" key="6">
    <source>
        <dbReference type="EMBL" id="SDO24400.1"/>
    </source>
</evidence>
<keyword evidence="4 5" id="KW-0472">Membrane</keyword>
<proteinExistence type="inferred from homology"/>
<feature type="transmembrane region" description="Helical" evidence="5">
    <location>
        <begin position="61"/>
        <end position="78"/>
    </location>
</feature>
<gene>
    <name evidence="6" type="ORF">SAMN05192530_104361</name>
</gene>
<dbReference type="PANTHER" id="PTHR36116:SF1">
    <property type="entry name" value="UPF0060 MEMBRANE PROTEIN YNFA"/>
    <property type="match status" value="1"/>
</dbReference>
<evidence type="ECO:0000313" key="7">
    <source>
        <dbReference type="Proteomes" id="UP000198793"/>
    </source>
</evidence>
<dbReference type="GO" id="GO:0005886">
    <property type="term" value="C:plasma membrane"/>
    <property type="evidence" value="ECO:0007669"/>
    <property type="project" value="UniProtKB-SubCell"/>
</dbReference>
<dbReference type="SUPFAM" id="SSF103481">
    <property type="entry name" value="Multidrug resistance efflux transporter EmrE"/>
    <property type="match status" value="1"/>
</dbReference>
<feature type="transmembrane region" description="Helical" evidence="5">
    <location>
        <begin position="31"/>
        <end position="49"/>
    </location>
</feature>
<dbReference type="HAMAP" id="MF_00010">
    <property type="entry name" value="UPF0060"/>
    <property type="match status" value="1"/>
</dbReference>
<keyword evidence="2 5" id="KW-0812">Transmembrane</keyword>
<dbReference type="InterPro" id="IPR037185">
    <property type="entry name" value="EmrE-like"/>
</dbReference>
<dbReference type="Pfam" id="PF02694">
    <property type="entry name" value="UPF0060"/>
    <property type="match status" value="1"/>
</dbReference>
<dbReference type="EMBL" id="FNIT01000004">
    <property type="protein sequence ID" value="SDO24400.1"/>
    <property type="molecule type" value="Genomic_DNA"/>
</dbReference>
<dbReference type="Proteomes" id="UP000198793">
    <property type="component" value="Unassembled WGS sequence"/>
</dbReference>
<name>A0A1H0HZT7_9HYPH</name>
<keyword evidence="3 5" id="KW-1133">Transmembrane helix</keyword>
<evidence type="ECO:0000256" key="3">
    <source>
        <dbReference type="ARBA" id="ARBA00022989"/>
    </source>
</evidence>
<dbReference type="PANTHER" id="PTHR36116">
    <property type="entry name" value="UPF0060 MEMBRANE PROTEIN YNFA"/>
    <property type="match status" value="1"/>
</dbReference>
<dbReference type="InterPro" id="IPR003844">
    <property type="entry name" value="UPF0060"/>
</dbReference>
<comment type="similarity">
    <text evidence="5">Belongs to the UPF0060 family.</text>
</comment>
<dbReference type="AlphaFoldDB" id="A0A1H0HZT7"/>
<evidence type="ECO:0000256" key="4">
    <source>
        <dbReference type="ARBA" id="ARBA00023136"/>
    </source>
</evidence>
<dbReference type="RefSeq" id="WP_090673314.1">
    <property type="nucleotide sequence ID" value="NZ_FNIT01000004.1"/>
</dbReference>
<protein>
    <submittedName>
        <fullName evidence="6">Small multidrug resistance family-3 protein</fullName>
    </submittedName>
</protein>
<accession>A0A1H0HZT7</accession>
<reference evidence="6 7" key="1">
    <citation type="submission" date="2016-10" db="EMBL/GenBank/DDBJ databases">
        <authorList>
            <person name="de Groot N.N."/>
        </authorList>
    </citation>
    <scope>NUCLEOTIDE SEQUENCE [LARGE SCALE GENOMIC DNA]</scope>
    <source>
        <strain evidence="7">L7-484,KACC 16230,DSM 25025</strain>
    </source>
</reference>
<dbReference type="OrthoDB" id="123240at2"/>
<dbReference type="NCBIfam" id="NF002586">
    <property type="entry name" value="PRK02237.1"/>
    <property type="match status" value="1"/>
</dbReference>
<feature type="transmembrane region" description="Helical" evidence="5">
    <location>
        <begin position="90"/>
        <end position="108"/>
    </location>
</feature>
<evidence type="ECO:0000256" key="5">
    <source>
        <dbReference type="HAMAP-Rule" id="MF_00010"/>
    </source>
</evidence>
<sequence length="109" mass="11566">MPTTLAVFAAAALAEIAGCFAFWAWLRLDRSPLWLVPGLVSLAAFAWLLTLAETESAGRAYAAYGGIYILSSILWLWAAEGVRPDRWDMAGAAICLLGAGVILLAPRAA</sequence>
<evidence type="ECO:0000256" key="2">
    <source>
        <dbReference type="ARBA" id="ARBA00022692"/>
    </source>
</evidence>
<comment type="subcellular location">
    <subcellularLocation>
        <location evidence="5">Cell membrane</location>
        <topology evidence="5">Multi-pass membrane protein</topology>
    </subcellularLocation>
</comment>